<proteinExistence type="predicted"/>
<organism evidence="2 3">
    <name type="scientific">Microbulbifer celer</name>
    <dbReference type="NCBI Taxonomy" id="435905"/>
    <lineage>
        <taxon>Bacteria</taxon>
        <taxon>Pseudomonadati</taxon>
        <taxon>Pseudomonadota</taxon>
        <taxon>Gammaproteobacteria</taxon>
        <taxon>Cellvibrionales</taxon>
        <taxon>Microbulbiferaceae</taxon>
        <taxon>Microbulbifer</taxon>
    </lineage>
</organism>
<dbReference type="EMBL" id="JBHTLR010000014">
    <property type="protein sequence ID" value="MFD1217370.1"/>
    <property type="molecule type" value="Genomic_DNA"/>
</dbReference>
<gene>
    <name evidence="2" type="ORF">ACFQ2X_12225</name>
</gene>
<feature type="compositionally biased region" description="Basic and acidic residues" evidence="1">
    <location>
        <begin position="8"/>
        <end position="18"/>
    </location>
</feature>
<reference evidence="3" key="1">
    <citation type="journal article" date="2019" name="Int. J. Syst. Evol. Microbiol.">
        <title>The Global Catalogue of Microorganisms (GCM) 10K type strain sequencing project: providing services to taxonomists for standard genome sequencing and annotation.</title>
        <authorList>
            <consortium name="The Broad Institute Genomics Platform"/>
            <consortium name="The Broad Institute Genome Sequencing Center for Infectious Disease"/>
            <person name="Wu L."/>
            <person name="Ma J."/>
        </authorList>
    </citation>
    <scope>NUCLEOTIDE SEQUENCE [LARGE SCALE GENOMIC DNA]</scope>
    <source>
        <strain evidence="3">CCUG 54356</strain>
    </source>
</reference>
<comment type="caution">
    <text evidence="2">The sequence shown here is derived from an EMBL/GenBank/DDBJ whole genome shotgun (WGS) entry which is preliminary data.</text>
</comment>
<dbReference type="RefSeq" id="WP_230437405.1">
    <property type="nucleotide sequence ID" value="NZ_CP087715.1"/>
</dbReference>
<dbReference type="Pfam" id="PF06853">
    <property type="entry name" value="DUF1249"/>
    <property type="match status" value="1"/>
</dbReference>
<evidence type="ECO:0000313" key="3">
    <source>
        <dbReference type="Proteomes" id="UP001597264"/>
    </source>
</evidence>
<keyword evidence="3" id="KW-1185">Reference proteome</keyword>
<feature type="region of interest" description="Disordered" evidence="1">
    <location>
        <begin position="1"/>
        <end position="37"/>
    </location>
</feature>
<evidence type="ECO:0000256" key="1">
    <source>
        <dbReference type="SAM" id="MobiDB-lite"/>
    </source>
</evidence>
<dbReference type="InterPro" id="IPR009659">
    <property type="entry name" value="DUF1249"/>
</dbReference>
<evidence type="ECO:0000313" key="2">
    <source>
        <dbReference type="EMBL" id="MFD1217370.1"/>
    </source>
</evidence>
<dbReference type="Proteomes" id="UP001597264">
    <property type="component" value="Unassembled WGS sequence"/>
</dbReference>
<name>A0ABW3UA14_9GAMM</name>
<protein>
    <submittedName>
        <fullName evidence="2">DUF1249 domain-containing protein</fullName>
    </submittedName>
</protein>
<accession>A0ABW3UA14</accession>
<sequence>MSLTADSGRNRPQTEQKKQGTTQSSGRSGVQSIRGRRERYRVDLPNYHADCDANYLRLCKLMPRLAEKESWCYRMPDGTLEVAVVERSRYTTEVSLQASRGSERFDERKSWLAPPPITVRMYHDARMAEVVAVDGQGPVGGDGLNFRYPNPAMHNEDERQQVNRYLSEWLAHCLANGRAELDFKLGDR</sequence>
<feature type="compositionally biased region" description="Polar residues" evidence="1">
    <location>
        <begin position="19"/>
        <end position="31"/>
    </location>
</feature>
<dbReference type="PANTHER" id="PTHR38774">
    <property type="entry name" value="CYTOPLASMIC PROTEIN-RELATED"/>
    <property type="match status" value="1"/>
</dbReference>
<dbReference type="PANTHER" id="PTHR38774:SF1">
    <property type="entry name" value="CYTOPLASMIC PROTEIN"/>
    <property type="match status" value="1"/>
</dbReference>